<keyword evidence="3" id="KW-1185">Reference proteome</keyword>
<accession>A0A164M648</accession>
<evidence type="ECO:0000313" key="3">
    <source>
        <dbReference type="Proteomes" id="UP000076722"/>
    </source>
</evidence>
<dbReference type="Proteomes" id="UP000076722">
    <property type="component" value="Unassembled WGS sequence"/>
</dbReference>
<dbReference type="AlphaFoldDB" id="A0A164M648"/>
<dbReference type="EMBL" id="KV419511">
    <property type="protein sequence ID" value="KZS86400.1"/>
    <property type="molecule type" value="Genomic_DNA"/>
</dbReference>
<feature type="region of interest" description="Disordered" evidence="1">
    <location>
        <begin position="268"/>
        <end position="287"/>
    </location>
</feature>
<organism evidence="2 3">
    <name type="scientific">Sistotremastrum niveocremeum HHB9708</name>
    <dbReference type="NCBI Taxonomy" id="1314777"/>
    <lineage>
        <taxon>Eukaryota</taxon>
        <taxon>Fungi</taxon>
        <taxon>Dikarya</taxon>
        <taxon>Basidiomycota</taxon>
        <taxon>Agaricomycotina</taxon>
        <taxon>Agaricomycetes</taxon>
        <taxon>Sistotremastrales</taxon>
        <taxon>Sistotremastraceae</taxon>
        <taxon>Sertulicium</taxon>
        <taxon>Sertulicium niveocremeum</taxon>
    </lineage>
</organism>
<evidence type="ECO:0000313" key="2">
    <source>
        <dbReference type="EMBL" id="KZS86400.1"/>
    </source>
</evidence>
<proteinExistence type="predicted"/>
<protein>
    <submittedName>
        <fullName evidence="2">Uncharacterized protein</fullName>
    </submittedName>
</protein>
<evidence type="ECO:0000256" key="1">
    <source>
        <dbReference type="SAM" id="MobiDB-lite"/>
    </source>
</evidence>
<name>A0A164M648_9AGAM</name>
<sequence length="287" mass="32595">MSVAEVPDDDVYEDTRAYVASSREVLTWSTAGPQPWKWPMTKGFDPIRPDQLDHYSRRHLLPPPRCPCAFHDPDAPPGSCGYRIVKLLDADNPGETKIRATCSRNVCETEFFFDDYFENDQHTRAIYPKSAIKQPGLYSVQHRILLEEEEPDDPRPSRFAVSSRPHPHLLEVYERPIVAIDEFRSPPPGTFGYALRLWEPLSNVALAHRPMEEVPIPDNAAELLSDLVYGSGVNVGDLMQILDRCPRCPRILSRRRLTRHLLAHDLPYESDSPTPSLTASVIDLTDD</sequence>
<gene>
    <name evidence="2" type="ORF">SISNIDRAFT_491987</name>
</gene>
<reference evidence="2 3" key="1">
    <citation type="journal article" date="2016" name="Mol. Biol. Evol.">
        <title>Comparative Genomics of Early-Diverging Mushroom-Forming Fungi Provides Insights into the Origins of Lignocellulose Decay Capabilities.</title>
        <authorList>
            <person name="Nagy L.G."/>
            <person name="Riley R."/>
            <person name="Tritt A."/>
            <person name="Adam C."/>
            <person name="Daum C."/>
            <person name="Floudas D."/>
            <person name="Sun H."/>
            <person name="Yadav J.S."/>
            <person name="Pangilinan J."/>
            <person name="Larsson K.H."/>
            <person name="Matsuura K."/>
            <person name="Barry K."/>
            <person name="Labutti K."/>
            <person name="Kuo R."/>
            <person name="Ohm R.A."/>
            <person name="Bhattacharya S.S."/>
            <person name="Shirouzu T."/>
            <person name="Yoshinaga Y."/>
            <person name="Martin F.M."/>
            <person name="Grigoriev I.V."/>
            <person name="Hibbett D.S."/>
        </authorList>
    </citation>
    <scope>NUCLEOTIDE SEQUENCE [LARGE SCALE GENOMIC DNA]</scope>
    <source>
        <strain evidence="2 3">HHB9708</strain>
    </source>
</reference>